<evidence type="ECO:0000313" key="2">
    <source>
        <dbReference type="Proteomes" id="UP000030403"/>
    </source>
</evidence>
<dbReference type="RefSeq" id="WP_027448362.1">
    <property type="nucleotide sequence ID" value="NZ_AVPF01000056.1"/>
</dbReference>
<keyword evidence="2" id="KW-1185">Reference proteome</keyword>
<protein>
    <recommendedName>
        <fullName evidence="3">N-acetyltransferase domain-containing protein</fullName>
    </recommendedName>
</protein>
<dbReference type="OrthoDB" id="2080303at2"/>
<dbReference type="Proteomes" id="UP000030403">
    <property type="component" value="Unassembled WGS sequence"/>
</dbReference>
<dbReference type="STRING" id="1385511.GCA_000425225_01466"/>
<proteinExistence type="predicted"/>
<dbReference type="eggNOG" id="COG1247">
    <property type="taxonomic scope" value="Bacteria"/>
</dbReference>
<evidence type="ECO:0008006" key="3">
    <source>
        <dbReference type="Google" id="ProtNLM"/>
    </source>
</evidence>
<dbReference type="Gene3D" id="3.40.630.30">
    <property type="match status" value="1"/>
</dbReference>
<evidence type="ECO:0000313" key="1">
    <source>
        <dbReference type="EMBL" id="KGX84441.1"/>
    </source>
</evidence>
<comment type="caution">
    <text evidence="1">The sequence shown here is derived from an EMBL/GenBank/DDBJ whole genome shotgun (WGS) entry which is preliminary data.</text>
</comment>
<organism evidence="1 2">
    <name type="scientific">Pontibacillus marinus BH030004 = DSM 16465</name>
    <dbReference type="NCBI Taxonomy" id="1385511"/>
    <lineage>
        <taxon>Bacteria</taxon>
        <taxon>Bacillati</taxon>
        <taxon>Bacillota</taxon>
        <taxon>Bacilli</taxon>
        <taxon>Bacillales</taxon>
        <taxon>Bacillaceae</taxon>
        <taxon>Pontibacillus</taxon>
    </lineage>
</organism>
<accession>A0A0A5FUJ3</accession>
<dbReference type="AlphaFoldDB" id="A0A0A5FUJ3"/>
<dbReference type="EMBL" id="AVPF01000056">
    <property type="protein sequence ID" value="KGX84441.1"/>
    <property type="molecule type" value="Genomic_DNA"/>
</dbReference>
<sequence length="236" mass="26817">MQTSEQVYTYEFITKEQSGLINQAADCLTQSFIGIDVDGKWVQEPMVGNLNIQYDDFYNFTKEYIEGVVDQGYSIVAKDHNGEVVGVLVGDVNAPEIIGEDVFEGSFSDMNVILHVLEDVDKRFLEDYKKRMGKELEDGEMLHLFMIGITAREARHEAIEKLGVELIHKAKQDGLKAVYGEATNPKSIRIAQKYYGQEKYLDVDGNPIVHKYHDNEDLKEIPESIADGTYLIIREL</sequence>
<reference evidence="1 2" key="1">
    <citation type="submission" date="2013-08" db="EMBL/GenBank/DDBJ databases">
        <authorList>
            <person name="Huang J."/>
            <person name="Wang G."/>
        </authorList>
    </citation>
    <scope>NUCLEOTIDE SEQUENCE [LARGE SCALE GENOMIC DNA]</scope>
    <source>
        <strain evidence="1 2">BH030004</strain>
    </source>
</reference>
<gene>
    <name evidence="1" type="ORF">N783_17475</name>
</gene>
<name>A0A0A5FUJ3_9BACI</name>